<dbReference type="CDD" id="cd06974">
    <property type="entry name" value="TerD_like"/>
    <property type="match status" value="1"/>
</dbReference>
<dbReference type="EMBL" id="JBHTAJ010000036">
    <property type="protein sequence ID" value="MFC7181798.1"/>
    <property type="molecule type" value="Genomic_DNA"/>
</dbReference>
<protein>
    <submittedName>
        <fullName evidence="6">MXAN_6230/SCO0854 family RING domain-containing protein</fullName>
    </submittedName>
</protein>
<keyword evidence="3" id="KW-0349">Heme</keyword>
<dbReference type="NCBIfam" id="NF041916">
    <property type="entry name" value="RING_SCO0854"/>
    <property type="match status" value="1"/>
</dbReference>
<evidence type="ECO:0000259" key="5">
    <source>
        <dbReference type="PROSITE" id="PS51007"/>
    </source>
</evidence>
<reference evidence="7" key="1">
    <citation type="journal article" date="2019" name="Int. J. Syst. Evol. Microbiol.">
        <title>The Global Catalogue of Microorganisms (GCM) 10K type strain sequencing project: providing services to taxonomists for standard genome sequencing and annotation.</title>
        <authorList>
            <consortium name="The Broad Institute Genomics Platform"/>
            <consortium name="The Broad Institute Genome Sequencing Center for Infectious Disease"/>
            <person name="Wu L."/>
            <person name="Ma J."/>
        </authorList>
    </citation>
    <scope>NUCLEOTIDE SEQUENCE [LARGE SCALE GENOMIC DNA]</scope>
    <source>
        <strain evidence="7">CGMCC 1.12859</strain>
    </source>
</reference>
<dbReference type="InterPro" id="IPR051324">
    <property type="entry name" value="Stress/Tellurium_Resist"/>
</dbReference>
<evidence type="ECO:0000313" key="7">
    <source>
        <dbReference type="Proteomes" id="UP001596435"/>
    </source>
</evidence>
<gene>
    <name evidence="6" type="ORF">ACFQMG_19795</name>
</gene>
<name>A0ABW2FZS1_9ACTN</name>
<dbReference type="PROSITE" id="PS51007">
    <property type="entry name" value="CYTC"/>
    <property type="match status" value="1"/>
</dbReference>
<dbReference type="Gene3D" id="2.60.60.30">
    <property type="entry name" value="sav2460 like domains"/>
    <property type="match status" value="1"/>
</dbReference>
<evidence type="ECO:0000313" key="6">
    <source>
        <dbReference type="EMBL" id="MFC7181798.1"/>
    </source>
</evidence>
<feature type="domain" description="RING-type" evidence="4">
    <location>
        <begin position="127"/>
        <end position="169"/>
    </location>
</feature>
<dbReference type="InterPro" id="IPR009056">
    <property type="entry name" value="Cyt_c-like_dom"/>
</dbReference>
<dbReference type="InterPro" id="IPR001841">
    <property type="entry name" value="Znf_RING"/>
</dbReference>
<dbReference type="InterPro" id="IPR003325">
    <property type="entry name" value="TerD"/>
</dbReference>
<dbReference type="RefSeq" id="WP_345705584.1">
    <property type="nucleotide sequence ID" value="NZ_BAABKV010000001.1"/>
</dbReference>
<feature type="domain" description="Cytochrome c" evidence="5">
    <location>
        <begin position="133"/>
        <end position="243"/>
    </location>
</feature>
<accession>A0ABW2FZS1</accession>
<keyword evidence="1 3" id="KW-0479">Metal-binding</keyword>
<dbReference type="PROSITE" id="PS50089">
    <property type="entry name" value="ZF_RING_2"/>
    <property type="match status" value="1"/>
</dbReference>
<evidence type="ECO:0000256" key="1">
    <source>
        <dbReference type="ARBA" id="ARBA00022723"/>
    </source>
</evidence>
<sequence>MTRVASTDVDLDSFLLRRRGVVCVPTGDLLPATDPWSADGLVALDADLAQRGYLLTGGLRTALARSTPTALAATGGGLLARIDHLLGADRRHLALFHRFPDAVPDHAHILYSRSIRAFLLNQPRQPCAHCGRTGAEAGIGALAPCAHLLCAGCHAGLVAERRADRCPLCGTGLAAGTYLGADNPAGHRAAQDFGGQQTLRPLRLAEGDAVTVALADLRRLLARRTPLNPQDREDLAALLTLAPADLPERLPEQIPVRETKATVLAALLRRDRALALPVLAARIDTATDVLRVLWAWSGAEPDLLPATARRLRLRNLPRPLRRDLLAILDGLGPGPLAEDLRRHRSAWLRAGELLHPFEYRERYPAVAAAFALLRGTDLRDHPVGAAFAEPPAPLRVVESGGRTRLGFTGFAGRVEILLAAGDAPGAARVLARRPGELARRLHHLLRVHENAVPGAPLPQETLRTVAGALRGAAPGPLLGAYGRLRGAREHGERRLYFPRGTVSLAHARRDEGTVVPAALGAPVCSVIETELLRRAGGERLDLAVLDEALSDLMVPSAERAAARTLVAVPRGSRQRLPGGDRLRLFLHWMQPEHLRVDLDLSVALYDDDWHFTGMCDYTELVHGDRAAVHSGDLVSAPPPDGATEFVDLDLARLAAGGARWAVVVVFSYNDVPFEELTDAFAGFIQLDAADGAVGHFDPKAVRQRLDLMGDAKVCVPMIVDLADRRYTWTDLNTGADGGFHSIRRYHDEVGGLCRDVLAHFAPGGRATLWDLACAVAAAGTDEVLVRDRDGGGVRAWLRGTDEPVERFADRLRARRAPDRPEPRSLTERLTGAKAFAALVDGDVPAPEQVSGAVYRLYPGPLDAAPEAWERLTAGDLAARFAPRTH</sequence>
<evidence type="ECO:0000256" key="2">
    <source>
        <dbReference type="ARBA" id="ARBA00023004"/>
    </source>
</evidence>
<keyword evidence="2 3" id="KW-0408">Iron</keyword>
<dbReference type="PANTHER" id="PTHR32097:SF18">
    <property type="entry name" value="RING-TYPE DOMAIN-CONTAINING PROTEIN"/>
    <property type="match status" value="1"/>
</dbReference>
<comment type="caution">
    <text evidence="6">The sequence shown here is derived from an EMBL/GenBank/DDBJ whole genome shotgun (WGS) entry which is preliminary data.</text>
</comment>
<organism evidence="6 7">
    <name type="scientific">Kitasatospora paranensis</name>
    <dbReference type="NCBI Taxonomy" id="258053"/>
    <lineage>
        <taxon>Bacteria</taxon>
        <taxon>Bacillati</taxon>
        <taxon>Actinomycetota</taxon>
        <taxon>Actinomycetes</taxon>
        <taxon>Kitasatosporales</taxon>
        <taxon>Streptomycetaceae</taxon>
        <taxon>Kitasatospora</taxon>
    </lineage>
</organism>
<dbReference type="PANTHER" id="PTHR32097">
    <property type="entry name" value="CAMP-BINDING PROTEIN 1-RELATED"/>
    <property type="match status" value="1"/>
</dbReference>
<evidence type="ECO:0000256" key="3">
    <source>
        <dbReference type="PROSITE-ProRule" id="PRU00433"/>
    </source>
</evidence>
<evidence type="ECO:0000259" key="4">
    <source>
        <dbReference type="PROSITE" id="PS50089"/>
    </source>
</evidence>
<proteinExistence type="predicted"/>
<dbReference type="Proteomes" id="UP001596435">
    <property type="component" value="Unassembled WGS sequence"/>
</dbReference>
<keyword evidence="7" id="KW-1185">Reference proteome</keyword>